<gene>
    <name evidence="1" type="ORF">D2E25_1741</name>
</gene>
<evidence type="ECO:0000313" key="1">
    <source>
        <dbReference type="EMBL" id="RSX51766.1"/>
    </source>
</evidence>
<reference evidence="1 2" key="1">
    <citation type="submission" date="2018-09" db="EMBL/GenBank/DDBJ databases">
        <title>Characterization of the phylogenetic diversity of five novel species belonging to the genus Bifidobacterium.</title>
        <authorList>
            <person name="Lugli G.A."/>
            <person name="Duranti S."/>
            <person name="Milani C."/>
        </authorList>
    </citation>
    <scope>NUCLEOTIDE SEQUENCE [LARGE SCALE GENOMIC DNA]</scope>
    <source>
        <strain evidence="1 2">2034B</strain>
    </source>
</reference>
<dbReference type="Proteomes" id="UP000287533">
    <property type="component" value="Unassembled WGS sequence"/>
</dbReference>
<organism evidence="1 2">
    <name type="scientific">Bifidobacterium goeldii</name>
    <dbReference type="NCBI Taxonomy" id="2306975"/>
    <lineage>
        <taxon>Bacteria</taxon>
        <taxon>Bacillati</taxon>
        <taxon>Actinomycetota</taxon>
        <taxon>Actinomycetes</taxon>
        <taxon>Bifidobacteriales</taxon>
        <taxon>Bifidobacteriaceae</taxon>
        <taxon>Bifidobacterium</taxon>
    </lineage>
</organism>
<dbReference type="OrthoDB" id="1664716at2"/>
<name>A0A430FFZ9_9BIFI</name>
<accession>A0A430FFZ9</accession>
<sequence>MHDDGSHVLFVCEGSAEKAIIETLIESGKIGVPLDRIEEDPEAGTLYTTKRSGAAITDTFLNFDYGGRPLLIIRIIDSQNERFNLRKGYERRAIVKTLLTRPEIEILVILREQAYKHWQKSNMTPSRFCKEKLGMSDIKRYEFIKDYWSSNPDELCNAILEYQRIHNFKDKELCLAELLNQ</sequence>
<comment type="caution">
    <text evidence="1">The sequence shown here is derived from an EMBL/GenBank/DDBJ whole genome shotgun (WGS) entry which is preliminary data.</text>
</comment>
<evidence type="ECO:0000313" key="2">
    <source>
        <dbReference type="Proteomes" id="UP000287533"/>
    </source>
</evidence>
<dbReference type="RefSeq" id="WP_125981944.1">
    <property type="nucleotide sequence ID" value="NZ_QXGL01000006.1"/>
</dbReference>
<dbReference type="AlphaFoldDB" id="A0A430FFZ9"/>
<proteinExistence type="predicted"/>
<keyword evidence="2" id="KW-1185">Reference proteome</keyword>
<protein>
    <submittedName>
        <fullName evidence="1">Uncharacterized protein</fullName>
    </submittedName>
</protein>
<dbReference type="EMBL" id="QXGL01000006">
    <property type="protein sequence ID" value="RSX51766.1"/>
    <property type="molecule type" value="Genomic_DNA"/>
</dbReference>